<keyword evidence="4 6" id="KW-0067">ATP-binding</keyword>
<dbReference type="RefSeq" id="WP_307493434.1">
    <property type="nucleotide sequence ID" value="NZ_JAUSVB010000004.1"/>
</dbReference>
<dbReference type="Gene3D" id="3.40.50.300">
    <property type="entry name" value="P-loop containing nucleotide triphosphate hydrolases"/>
    <property type="match status" value="1"/>
</dbReference>
<gene>
    <name evidence="6" type="ORF">J2X26_002959</name>
</gene>
<dbReference type="InterPro" id="IPR003439">
    <property type="entry name" value="ABC_transporter-like_ATP-bd"/>
</dbReference>
<reference evidence="6 7" key="1">
    <citation type="submission" date="2023-07" db="EMBL/GenBank/DDBJ databases">
        <title>Sorghum-associated microbial communities from plants grown in Nebraska, USA.</title>
        <authorList>
            <person name="Schachtman D."/>
        </authorList>
    </citation>
    <scope>NUCLEOTIDE SEQUENCE [LARGE SCALE GENOMIC DNA]</scope>
    <source>
        <strain evidence="6 7">BE332</strain>
    </source>
</reference>
<dbReference type="InterPro" id="IPR003593">
    <property type="entry name" value="AAA+_ATPase"/>
</dbReference>
<evidence type="ECO:0000313" key="6">
    <source>
        <dbReference type="EMBL" id="MDQ0374632.1"/>
    </source>
</evidence>
<accession>A0ABU0EIH5</accession>
<dbReference type="Pfam" id="PF00005">
    <property type="entry name" value="ABC_tran"/>
    <property type="match status" value="1"/>
</dbReference>
<evidence type="ECO:0000256" key="3">
    <source>
        <dbReference type="ARBA" id="ARBA00022741"/>
    </source>
</evidence>
<dbReference type="InterPro" id="IPR017871">
    <property type="entry name" value="ABC_transporter-like_CS"/>
</dbReference>
<dbReference type="InterPro" id="IPR027417">
    <property type="entry name" value="P-loop_NTPase"/>
</dbReference>
<proteinExistence type="inferred from homology"/>
<evidence type="ECO:0000256" key="2">
    <source>
        <dbReference type="ARBA" id="ARBA00022448"/>
    </source>
</evidence>
<evidence type="ECO:0000313" key="7">
    <source>
        <dbReference type="Proteomes" id="UP001239626"/>
    </source>
</evidence>
<evidence type="ECO:0000256" key="1">
    <source>
        <dbReference type="ARBA" id="ARBA00005417"/>
    </source>
</evidence>
<keyword evidence="7" id="KW-1185">Reference proteome</keyword>
<dbReference type="PANTHER" id="PTHR43335:SF4">
    <property type="entry name" value="ABC TRANSPORTER, ATP-BINDING PROTEIN"/>
    <property type="match status" value="1"/>
</dbReference>
<name>A0ABU0EIH5_9CELL</name>
<dbReference type="SMART" id="SM00382">
    <property type="entry name" value="AAA"/>
    <property type="match status" value="1"/>
</dbReference>
<evidence type="ECO:0000259" key="5">
    <source>
        <dbReference type="PROSITE" id="PS50893"/>
    </source>
</evidence>
<dbReference type="Proteomes" id="UP001239626">
    <property type="component" value="Unassembled WGS sequence"/>
</dbReference>
<organism evidence="6 7">
    <name type="scientific">Cellulomonas humilata</name>
    <dbReference type="NCBI Taxonomy" id="144055"/>
    <lineage>
        <taxon>Bacteria</taxon>
        <taxon>Bacillati</taxon>
        <taxon>Actinomycetota</taxon>
        <taxon>Actinomycetes</taxon>
        <taxon>Micrococcales</taxon>
        <taxon>Cellulomonadaceae</taxon>
        <taxon>Cellulomonas</taxon>
    </lineage>
</organism>
<feature type="domain" description="ABC transporter" evidence="5">
    <location>
        <begin position="4"/>
        <end position="230"/>
    </location>
</feature>
<protein>
    <submittedName>
        <fullName evidence="6">ABC-2 type transport system ATP-binding protein</fullName>
    </submittedName>
</protein>
<dbReference type="GO" id="GO:0005524">
    <property type="term" value="F:ATP binding"/>
    <property type="evidence" value="ECO:0007669"/>
    <property type="project" value="UniProtKB-KW"/>
</dbReference>
<dbReference type="PROSITE" id="PS00211">
    <property type="entry name" value="ABC_TRANSPORTER_1"/>
    <property type="match status" value="1"/>
</dbReference>
<keyword evidence="2" id="KW-0813">Transport</keyword>
<comment type="similarity">
    <text evidence="1">Belongs to the ABC transporter superfamily.</text>
</comment>
<keyword evidence="3" id="KW-0547">Nucleotide-binding</keyword>
<evidence type="ECO:0000256" key="4">
    <source>
        <dbReference type="ARBA" id="ARBA00022840"/>
    </source>
</evidence>
<dbReference type="PROSITE" id="PS50893">
    <property type="entry name" value="ABC_TRANSPORTER_2"/>
    <property type="match status" value="1"/>
</dbReference>
<sequence>MTSLEARGLVRRFGDVTAVDGVDLDVVAGQVHALVGLNGSGKTTLLRMLAGVLRPDAGVIRLTSGTEPSGAVVGHLIDAPAAYPELTVEQNLTSAALLRAVPRALVPHAVTRAATALGIGDLLTRRAGGLSLGNRQRLGLAAALVHDPQLVVLDEPTNGLDPAGVLAVRRLVLERARTAGCAILVSSHHLDELARMADRITVLHRGRVVGSLEPQTPDLEVQLFAMAARADGIDVTEELSRPTLAPKPEARS</sequence>
<dbReference type="SUPFAM" id="SSF52540">
    <property type="entry name" value="P-loop containing nucleoside triphosphate hydrolases"/>
    <property type="match status" value="1"/>
</dbReference>
<dbReference type="PANTHER" id="PTHR43335">
    <property type="entry name" value="ABC TRANSPORTER, ATP-BINDING PROTEIN"/>
    <property type="match status" value="1"/>
</dbReference>
<comment type="caution">
    <text evidence="6">The sequence shown here is derived from an EMBL/GenBank/DDBJ whole genome shotgun (WGS) entry which is preliminary data.</text>
</comment>
<dbReference type="EMBL" id="JAUSVB010000004">
    <property type="protein sequence ID" value="MDQ0374632.1"/>
    <property type="molecule type" value="Genomic_DNA"/>
</dbReference>